<dbReference type="InParanoid" id="A5E7T0"/>
<evidence type="ECO:0000313" key="2">
    <source>
        <dbReference type="EMBL" id="EDK47488.1"/>
    </source>
</evidence>
<dbReference type="KEGG" id="lel:PVL30_004427"/>
<dbReference type="VEuPathDB" id="FungiDB:LELG_05669"/>
<keyword evidence="3" id="KW-1185">Reference proteome</keyword>
<dbReference type="AlphaFoldDB" id="A5E7T0"/>
<feature type="region of interest" description="Disordered" evidence="1">
    <location>
        <begin position="67"/>
        <end position="87"/>
    </location>
</feature>
<dbReference type="Proteomes" id="UP000001996">
    <property type="component" value="Unassembled WGS sequence"/>
</dbReference>
<evidence type="ECO:0000313" key="3">
    <source>
        <dbReference type="Proteomes" id="UP000001996"/>
    </source>
</evidence>
<organism evidence="2 3">
    <name type="scientific">Lodderomyces elongisporus (strain ATCC 11503 / CBS 2605 / JCM 1781 / NBRC 1676 / NRRL YB-4239)</name>
    <name type="common">Yeast</name>
    <name type="synonym">Saccharomyces elongisporus</name>
    <dbReference type="NCBI Taxonomy" id="379508"/>
    <lineage>
        <taxon>Eukaryota</taxon>
        <taxon>Fungi</taxon>
        <taxon>Dikarya</taxon>
        <taxon>Ascomycota</taxon>
        <taxon>Saccharomycotina</taxon>
        <taxon>Pichiomycetes</taxon>
        <taxon>Debaryomycetaceae</taxon>
        <taxon>Candida/Lodderomyces clade</taxon>
        <taxon>Lodderomyces</taxon>
    </lineage>
</organism>
<accession>A5E7T0</accession>
<dbReference type="GeneID" id="5230264"/>
<protein>
    <submittedName>
        <fullName evidence="2">Uncharacterized protein</fullName>
    </submittedName>
</protein>
<dbReference type="HOGENOM" id="CLU_1261721_0_0_1"/>
<gene>
    <name evidence="2" type="ORF">LELG_05669</name>
</gene>
<proteinExistence type="predicted"/>
<evidence type="ECO:0000256" key="1">
    <source>
        <dbReference type="SAM" id="MobiDB-lite"/>
    </source>
</evidence>
<dbReference type="EMBL" id="CH981534">
    <property type="protein sequence ID" value="EDK47488.1"/>
    <property type="molecule type" value="Genomic_DNA"/>
</dbReference>
<sequence length="219" mass="25074">MYISKMKHLVLLVVYLAHISMLLLITPANKPYKNVIKAYPSQLLCNKQINQTKLVIQQLAEDNSSIKDIDREEKNNQSVHYGENPSEKVEIKTKQNKDALVSSLDSLHPQHHKYKHQICWKQVKDLIKLVRSKYNCDENQVIKCKKHSDQLAQFFYKGKLKIGNNVRLLASSDKNSSHLSKSSFSITPTTEPTFSILPISITTVPVKPLETIDYTTKTI</sequence>
<reference evidence="2 3" key="1">
    <citation type="journal article" date="2009" name="Nature">
        <title>Evolution of pathogenicity and sexual reproduction in eight Candida genomes.</title>
        <authorList>
            <person name="Butler G."/>
            <person name="Rasmussen M.D."/>
            <person name="Lin M.F."/>
            <person name="Santos M.A."/>
            <person name="Sakthikumar S."/>
            <person name="Munro C.A."/>
            <person name="Rheinbay E."/>
            <person name="Grabherr M."/>
            <person name="Forche A."/>
            <person name="Reedy J.L."/>
            <person name="Agrafioti I."/>
            <person name="Arnaud M.B."/>
            <person name="Bates S."/>
            <person name="Brown A.J."/>
            <person name="Brunke S."/>
            <person name="Costanzo M.C."/>
            <person name="Fitzpatrick D.A."/>
            <person name="de Groot P.W."/>
            <person name="Harris D."/>
            <person name="Hoyer L.L."/>
            <person name="Hube B."/>
            <person name="Klis F.M."/>
            <person name="Kodira C."/>
            <person name="Lennard N."/>
            <person name="Logue M.E."/>
            <person name="Martin R."/>
            <person name="Neiman A.M."/>
            <person name="Nikolaou E."/>
            <person name="Quail M.A."/>
            <person name="Quinn J."/>
            <person name="Santos M.C."/>
            <person name="Schmitzberger F.F."/>
            <person name="Sherlock G."/>
            <person name="Shah P."/>
            <person name="Silverstein K.A."/>
            <person name="Skrzypek M.S."/>
            <person name="Soll D."/>
            <person name="Staggs R."/>
            <person name="Stansfield I."/>
            <person name="Stumpf M.P."/>
            <person name="Sudbery P.E."/>
            <person name="Srikantha T."/>
            <person name="Zeng Q."/>
            <person name="Berman J."/>
            <person name="Berriman M."/>
            <person name="Heitman J."/>
            <person name="Gow N.A."/>
            <person name="Lorenz M.C."/>
            <person name="Birren B.W."/>
            <person name="Kellis M."/>
            <person name="Cuomo C.A."/>
        </authorList>
    </citation>
    <scope>NUCLEOTIDE SEQUENCE [LARGE SCALE GENOMIC DNA]</scope>
    <source>
        <strain evidence="3">ATCC 11503 / BCRC 21390 / CBS 2605 / JCM 1781 / NBRC 1676 / NRRL YB-4239</strain>
    </source>
</reference>
<name>A5E7T0_LODEL</name>